<dbReference type="PANTHER" id="PTHR19860">
    <property type="entry name" value="DDB1- AND CUL4-ASSOCIATED FACTOR 12-RELATED"/>
    <property type="match status" value="1"/>
</dbReference>
<protein>
    <submittedName>
        <fullName evidence="4">Leucine-rich repeat and WD repeat-containing protein KIAA1239-like</fullName>
    </submittedName>
</protein>
<dbReference type="SUPFAM" id="SSF52540">
    <property type="entry name" value="P-loop containing nucleoside triphosphate hydrolases"/>
    <property type="match status" value="1"/>
</dbReference>
<evidence type="ECO:0000313" key="4">
    <source>
        <dbReference type="RefSeq" id="XP_006811880.1"/>
    </source>
</evidence>
<dbReference type="Gene3D" id="3.40.50.300">
    <property type="entry name" value="P-loop containing nucleotide triphosphate hydrolases"/>
    <property type="match status" value="1"/>
</dbReference>
<name>A0ABM0LVT9_SACKO</name>
<organism evidence="3 4">
    <name type="scientific">Saccoglossus kowalevskii</name>
    <name type="common">Acorn worm</name>
    <dbReference type="NCBI Taxonomy" id="10224"/>
    <lineage>
        <taxon>Eukaryota</taxon>
        <taxon>Metazoa</taxon>
        <taxon>Hemichordata</taxon>
        <taxon>Enteropneusta</taxon>
        <taxon>Harrimaniidae</taxon>
        <taxon>Saccoglossus</taxon>
    </lineage>
</organism>
<proteinExistence type="predicted"/>
<gene>
    <name evidence="4" type="primary">LOC102806971</name>
</gene>
<keyword evidence="1" id="KW-0677">Repeat</keyword>
<dbReference type="RefSeq" id="XP_006811880.1">
    <property type="nucleotide sequence ID" value="XM_006811817.1"/>
</dbReference>
<feature type="domain" description="NACHT" evidence="2">
    <location>
        <begin position="139"/>
        <end position="309"/>
    </location>
</feature>
<dbReference type="GeneID" id="102806971"/>
<dbReference type="InterPro" id="IPR007111">
    <property type="entry name" value="NACHT_NTPase"/>
</dbReference>
<keyword evidence="3" id="KW-1185">Reference proteome</keyword>
<dbReference type="PANTHER" id="PTHR19860:SF14">
    <property type="entry name" value="DUF4062 DOMAIN-CONTAINING PROTEIN"/>
    <property type="match status" value="1"/>
</dbReference>
<evidence type="ECO:0000256" key="1">
    <source>
        <dbReference type="ARBA" id="ARBA00022737"/>
    </source>
</evidence>
<accession>A0ABM0LVT9</accession>
<evidence type="ECO:0000313" key="3">
    <source>
        <dbReference type="Proteomes" id="UP000694865"/>
    </source>
</evidence>
<sequence>MGCGASRSLSYEADAEQLWEKVTRTIDVKKRSGKDQNLVERRTGWKIIRIFVSSTFKDFHAEREALIKQVFPDLRQWCEKRRLKLVECDLRWGDRFFKYKCHYNGVDEETKKAKMKGLDGTFTSKLADYVVGIAIDVPLILLGGPGMGKSSIIAKAAETAVNESENNKIPGGGENGWYVFFHFVGAIPGSTDLEKTLKRFLREMKICTDANMPKDYETASQLTSSVLSNPNTRPVIIIIDAVNQFDEEKQSNILSWLPRKLAPQVRVILSMINETAPHNILKERPKLPIEIEVTPLDINSRKEIVTEILDRSHKRLDKEQMQFINGKRIIPESFVVVHSM</sequence>
<dbReference type="InterPro" id="IPR027417">
    <property type="entry name" value="P-loop_NTPase"/>
</dbReference>
<evidence type="ECO:0000259" key="2">
    <source>
        <dbReference type="Pfam" id="PF05729"/>
    </source>
</evidence>
<dbReference type="Pfam" id="PF05729">
    <property type="entry name" value="NACHT"/>
    <property type="match status" value="1"/>
</dbReference>
<dbReference type="InterPro" id="IPR051191">
    <property type="entry name" value="DCAF12"/>
</dbReference>
<reference evidence="4" key="1">
    <citation type="submission" date="2025-08" db="UniProtKB">
        <authorList>
            <consortium name="RefSeq"/>
        </authorList>
    </citation>
    <scope>IDENTIFICATION</scope>
    <source>
        <tissue evidence="4">Testes</tissue>
    </source>
</reference>
<dbReference type="Proteomes" id="UP000694865">
    <property type="component" value="Unplaced"/>
</dbReference>